<feature type="non-terminal residue" evidence="1">
    <location>
        <position position="1"/>
    </location>
</feature>
<accession>A0AAN4ZFR9</accession>
<protein>
    <submittedName>
        <fullName evidence="1">Uncharacterized protein</fullName>
    </submittedName>
</protein>
<dbReference type="AlphaFoldDB" id="A0AAN4ZFR9"/>
<gene>
    <name evidence="1" type="ORF">PMAYCL1PPCAC_10552</name>
</gene>
<keyword evidence="2" id="KW-1185">Reference proteome</keyword>
<dbReference type="Proteomes" id="UP001328107">
    <property type="component" value="Unassembled WGS sequence"/>
</dbReference>
<evidence type="ECO:0000313" key="2">
    <source>
        <dbReference type="Proteomes" id="UP001328107"/>
    </source>
</evidence>
<reference evidence="2" key="1">
    <citation type="submission" date="2022-10" db="EMBL/GenBank/DDBJ databases">
        <title>Genome assembly of Pristionchus species.</title>
        <authorList>
            <person name="Yoshida K."/>
            <person name="Sommer R.J."/>
        </authorList>
    </citation>
    <scope>NUCLEOTIDE SEQUENCE [LARGE SCALE GENOMIC DNA]</scope>
    <source>
        <strain evidence="2">RS5460</strain>
    </source>
</reference>
<sequence length="94" mass="10634">FQMSLRRTVDMISVSARGQHEGARAMLALGLPVIQVRARWEGITLRTLGLSGYILSIIKSYDNEFHSDMQFIPELEEIITISTRTIDLYRPPAA</sequence>
<evidence type="ECO:0000313" key="1">
    <source>
        <dbReference type="EMBL" id="GMR40357.1"/>
    </source>
</evidence>
<name>A0AAN4ZFR9_9BILA</name>
<proteinExistence type="predicted"/>
<comment type="caution">
    <text evidence="1">The sequence shown here is derived from an EMBL/GenBank/DDBJ whole genome shotgun (WGS) entry which is preliminary data.</text>
</comment>
<organism evidence="1 2">
    <name type="scientific">Pristionchus mayeri</name>
    <dbReference type="NCBI Taxonomy" id="1317129"/>
    <lineage>
        <taxon>Eukaryota</taxon>
        <taxon>Metazoa</taxon>
        <taxon>Ecdysozoa</taxon>
        <taxon>Nematoda</taxon>
        <taxon>Chromadorea</taxon>
        <taxon>Rhabditida</taxon>
        <taxon>Rhabditina</taxon>
        <taxon>Diplogasteromorpha</taxon>
        <taxon>Diplogasteroidea</taxon>
        <taxon>Neodiplogasteridae</taxon>
        <taxon>Pristionchus</taxon>
    </lineage>
</organism>
<dbReference type="EMBL" id="BTRK01000003">
    <property type="protein sequence ID" value="GMR40357.1"/>
    <property type="molecule type" value="Genomic_DNA"/>
</dbReference>